<comment type="caution">
    <text evidence="1">The sequence shown here is derived from an EMBL/GenBank/DDBJ whole genome shotgun (WGS) entry which is preliminary data.</text>
</comment>
<reference evidence="1" key="1">
    <citation type="journal article" date="2023" name="bioRxiv">
        <title>Improved chromosome-level genome assembly for marigold (Tagetes erecta).</title>
        <authorList>
            <person name="Jiang F."/>
            <person name="Yuan L."/>
            <person name="Wang S."/>
            <person name="Wang H."/>
            <person name="Xu D."/>
            <person name="Wang A."/>
            <person name="Fan W."/>
        </authorList>
    </citation>
    <scope>NUCLEOTIDE SEQUENCE</scope>
    <source>
        <strain evidence="1">WSJ</strain>
        <tissue evidence="1">Leaf</tissue>
    </source>
</reference>
<keyword evidence="2" id="KW-1185">Reference proteome</keyword>
<gene>
    <name evidence="1" type="ORF">QVD17_00277</name>
</gene>
<sequence>MNKRCPRCPAAERGASIGDALDTNVSNYFQPWAYPLREEGVAPARWRRGEGEEPCGQEWFLVVELGEGGGTRWDEDDPFSGEVETRVELVESCSTTPPPIRVSSRSDRNLTLPTAVLCHRHRHRRRRPLPPPSPSPFPTVTVDCALISLPLEFSSNSGIKTVF</sequence>
<evidence type="ECO:0000313" key="1">
    <source>
        <dbReference type="EMBL" id="KAK1434530.1"/>
    </source>
</evidence>
<dbReference type="AlphaFoldDB" id="A0AAD8LBA5"/>
<dbReference type="Proteomes" id="UP001229421">
    <property type="component" value="Unassembled WGS sequence"/>
</dbReference>
<accession>A0AAD8LBA5</accession>
<proteinExistence type="predicted"/>
<name>A0AAD8LBA5_TARER</name>
<organism evidence="1 2">
    <name type="scientific">Tagetes erecta</name>
    <name type="common">African marigold</name>
    <dbReference type="NCBI Taxonomy" id="13708"/>
    <lineage>
        <taxon>Eukaryota</taxon>
        <taxon>Viridiplantae</taxon>
        <taxon>Streptophyta</taxon>
        <taxon>Embryophyta</taxon>
        <taxon>Tracheophyta</taxon>
        <taxon>Spermatophyta</taxon>
        <taxon>Magnoliopsida</taxon>
        <taxon>eudicotyledons</taxon>
        <taxon>Gunneridae</taxon>
        <taxon>Pentapetalae</taxon>
        <taxon>asterids</taxon>
        <taxon>campanulids</taxon>
        <taxon>Asterales</taxon>
        <taxon>Asteraceae</taxon>
        <taxon>Asteroideae</taxon>
        <taxon>Heliantheae alliance</taxon>
        <taxon>Tageteae</taxon>
        <taxon>Tagetes</taxon>
    </lineage>
</organism>
<dbReference type="EMBL" id="JAUHHV010000001">
    <property type="protein sequence ID" value="KAK1434530.1"/>
    <property type="molecule type" value="Genomic_DNA"/>
</dbReference>
<protein>
    <submittedName>
        <fullName evidence="1">Uncharacterized protein</fullName>
    </submittedName>
</protein>
<evidence type="ECO:0000313" key="2">
    <source>
        <dbReference type="Proteomes" id="UP001229421"/>
    </source>
</evidence>